<sequence>MTQVPADNLSTTSSYNYEQPLPSVARASTVTKVPAAKKITFFKSGDPQFAGVKMAINQRRFKSFSALMDDLSHRVPLPFGVRTITTPRGIHCISELDQLEDGGCYLCSDKKYVKPISIPSGGHRPGPPRGGRPSSAMRRAAQENKPEDYSTPFTQHGPRIPKKITLVKNGESGIRRSIILNRRNARSFRTLLDEISEILQFPVKKLYTVDGKKIDSMQALLHCPNVLVCVGREPFKPVSMENLRKHSVEKLPDLAPRSNGNNVNENNEMNFGLKAKKSVIHPRSASSNRSTRFSLSSEKSYPNGLATSPDNSAPFSNSFSHPKPGDLVHSFANDDIEKRVHVNKDGSLSVEMKVRFRLLNDETLQWSTQIKKSNLMNQIPCEESGVEEDTGVDPIQTMNPEASSEADESLYPCDIDSYMSKLEESECDEFHCHSCGKKHRDYDIWKNPMHTSQREEPSVRSTWHTRSSCSSTSSRRRVVHKKMASVDSLQTTSSEEFSEHFVQESSSYSETIENRVAYRSIKKRMCRSDLSTGPSNGEDRQEYTRTSTSDSQRPSSLGLMSHSSCENNLDTPDAPEDHETSKTNSQNEEENCFEVSSVKCFKHDVEEVENSRVGSVMSRSSLQSRQSKKNVCEETRSMGRSMSSSSLQNANQEDNTRCSTPANSVHSKSGNCTKTRAKSEQDDRSDDNAVVSSFSSESCPKKEIEGVEAEQEEKEVNEVSSVSAKTKPSQSVRDESSEGEGCSTQETTYSRASDRNSKRGDRDEIILCNASCSSRGSKKSKHSHIHLDAQSEVSVSSLESTLNKKNSLRTDDLKSCSRVSNYSKSSCEINKKSIEDTMSHNSGSFHSNISSTSEAEAIAGFTEEKSLKSATSGYSQSSKGSKKRSHREENNKPSSICSSVSNPNGKAGEVHSKIKSEAPSSRQGSMSESICSKVDHSIETGIRNGNPASVSSRVSSKSEVRDKCLLTQISQGSDDRCSQSNISQSSKSRQIKTRNLHVKISNSSQASLSETLSVCSMHCPAPPKGKPNNKKIRSTMLKNSSISSVGTESVLTTGKEQKEIVDSSQATSYGSKSVATKINDQKNKEIDDSCNRKVEEALEGTDMQEEGSDLMPSVLPNTSPEEVVQEWLSKIPSEALLMKYEMEDDAEEEHIKATTEVSYCENAEEISEDEKAEKKNVEEDKNKAKDEVGKETEEGTAINEKAEECMNQEQISEAVSEAAKADQAECSQSVTSSQNNRRDLPTSVQTSVQIMKALLSSKHEIKFDRSNSLPEVSPTMGRKMSNSANILITCLASLQLVDEESEDPSDKSKYLNKPRYMELLNIFQDLWFGCTAEKCDPSSGQVASEQSKTASGFKVPKSVDYGFTPMSSSGVDVSSGSGGSGEESTAGVRDCTLMAQKPGEFKSAGQVENVMTGSELTETEEQSKKEEQPFQPSKASSKSKSEKKAQSTREDFLIQEAEENKEAQCSNCENGQKEGKANKNKENSKLLENGEQEAEGVNDELPKENLEGEDDQLATTNDTNVNDTDCGTELKADLQEQLEKESLNDPELKVDTATSVGTSLAQQNSTDPVWILRLLKKIEKEFMAHYVSAMNEFKVRWNLQNNQQMDEMILELKEEVSKRIQKSIEKELRKIKAITGKKTPRPPDEPLRRESTLQTEQRRRRLQTMHKKSLFSDNGTQTRLEDTSDLSFDVDEDTVFSAAFEASINTQTSEEEYCPCDSCVRKKMASKPTRNPVVATNAPVMKAFDLQQILKLKKNDEETCVSEAAQDIRTIPRSSVEEATENGNPNEENDKGELQPSEVEVKSNEEKEPELNEVGSSTLNRDGEGIEISESQNCEMEDEVKDEETKEEEKEEAEEVGEETKEKEEEENEEEEEEEEEEIMKAEEEEVREEEEEEEEEEEGQTKEKEDEEVEEEVAEKTKEEEEIKEKEEKEEEEKEGETKEEEEEVNEKEEEIKEEEEDMKENEEVKEEEAEGKEEEEETKEEKEVNEGEEEIKEEEEVKEEEEETKEEEEVKEEEEAIKEEEEVKEEEEEETKEEEEVKEEEEAIKEEEEVKEEEEETKEEEEVKEEEEAIKEEEEVKEEEEETKEEEEVKEEEEETKEEEEVKEEEEETKEEEEVKEEEEETKEDEEDMEEEEEGAKNEEEGMMEEEETKEEEKVQEEEEVTGEDEETKEDEEERKEEEQEVEEEEEYPKEEEEEAKEEKEGEKEEEETKEEEKEANGEEEEQEEETQNAEQEVEEKSKAEDEADIEAEEAEESEDEDIEDDDEEETSECRGVADGSGTDNNPEGDAAEGSEEAEQDEAEAVEDENPGSEDEACSAEEEDNSEGGDKYDEKPTSDDPDKAHEEHADKSNNKVSERASKAKGKKPQKLEGPNKDAAFSCYSSVGNLSQQSQKGSEDEGEDEYKDDNNPMSNHSNGGVQSDESSKPSQMYPDSEEEEEDKASSCTDPLGDEDQADAEGADPKEVEHTDEVQASKKKEDSNEIDQEDLDF</sequence>
<feature type="compositionally biased region" description="Acidic residues" evidence="6">
    <location>
        <begin position="2220"/>
        <end position="2236"/>
    </location>
</feature>
<keyword evidence="3" id="KW-0963">Cytoplasm</keyword>
<dbReference type="InterPro" id="IPR003533">
    <property type="entry name" value="Doublecortin_dom"/>
</dbReference>
<dbReference type="CDD" id="cd17148">
    <property type="entry name" value="DCX2_RP1L1"/>
    <property type="match status" value="1"/>
</dbReference>
<evidence type="ECO:0000256" key="3">
    <source>
        <dbReference type="ARBA" id="ARBA00022490"/>
    </source>
</evidence>
<feature type="compositionally biased region" description="Polar residues" evidence="6">
    <location>
        <begin position="817"/>
        <end position="827"/>
    </location>
</feature>
<evidence type="ECO:0000313" key="8">
    <source>
        <dbReference type="Ensembl" id="ENSBOBP00000014163.1"/>
    </source>
</evidence>
<feature type="compositionally biased region" description="Acidic residues" evidence="6">
    <location>
        <begin position="1864"/>
        <end position="1899"/>
    </location>
</feature>
<feature type="region of interest" description="Disordered" evidence="6">
    <location>
        <begin position="973"/>
        <end position="993"/>
    </location>
</feature>
<feature type="compositionally biased region" description="Polar residues" evidence="6">
    <location>
        <begin position="561"/>
        <end position="570"/>
    </location>
</feature>
<evidence type="ECO:0000259" key="7">
    <source>
        <dbReference type="PROSITE" id="PS50309"/>
    </source>
</evidence>
<dbReference type="PROSITE" id="PS50309">
    <property type="entry name" value="DC"/>
    <property type="match status" value="2"/>
</dbReference>
<feature type="region of interest" description="Disordered" evidence="6">
    <location>
        <begin position="773"/>
        <end position="827"/>
    </location>
</feature>
<feature type="region of interest" description="Disordered" evidence="6">
    <location>
        <begin position="487"/>
        <end position="509"/>
    </location>
</feature>
<feature type="region of interest" description="Disordered" evidence="6">
    <location>
        <begin position="1399"/>
        <end position="1505"/>
    </location>
</feature>
<feature type="compositionally biased region" description="Acidic residues" evidence="6">
    <location>
        <begin position="2143"/>
        <end position="2198"/>
    </location>
</feature>
<feature type="region of interest" description="Disordered" evidence="6">
    <location>
        <begin position="864"/>
        <end position="930"/>
    </location>
</feature>
<feature type="region of interest" description="Disordered" evidence="6">
    <location>
        <begin position="527"/>
        <end position="590"/>
    </location>
</feature>
<reference evidence="8" key="2">
    <citation type="submission" date="2025-09" db="UniProtKB">
        <authorList>
            <consortium name="Ensembl"/>
        </authorList>
    </citation>
    <scope>IDENTIFICATION</scope>
</reference>
<feature type="compositionally biased region" description="Low complexity" evidence="6">
    <location>
        <begin position="868"/>
        <end position="879"/>
    </location>
</feature>
<feature type="region of interest" description="Disordered" evidence="6">
    <location>
        <begin position="384"/>
        <end position="410"/>
    </location>
</feature>
<feature type="region of interest" description="Disordered" evidence="6">
    <location>
        <begin position="608"/>
        <end position="760"/>
    </location>
</feature>
<feature type="domain" description="Doublecortin" evidence="7">
    <location>
        <begin position="37"/>
        <end position="119"/>
    </location>
</feature>
<feature type="compositionally biased region" description="Basic and acidic residues" evidence="6">
    <location>
        <begin position="2459"/>
        <end position="2479"/>
    </location>
</feature>
<feature type="compositionally biased region" description="Polar residues" evidence="6">
    <location>
        <begin position="742"/>
        <end position="751"/>
    </location>
</feature>
<feature type="compositionally biased region" description="Polar residues" evidence="6">
    <location>
        <begin position="305"/>
        <end position="320"/>
    </location>
</feature>
<accession>A0A8C0F7H7</accession>
<feature type="compositionally biased region" description="Polar residues" evidence="6">
    <location>
        <begin position="2408"/>
        <end position="2427"/>
    </location>
</feature>
<feature type="compositionally biased region" description="Basic and acidic residues" evidence="6">
    <location>
        <begin position="1915"/>
        <end position="1928"/>
    </location>
</feature>
<dbReference type="Gene3D" id="3.10.20.230">
    <property type="entry name" value="Doublecortin domain"/>
    <property type="match status" value="2"/>
</dbReference>
<feature type="compositionally biased region" description="Basic and acidic residues" evidence="6">
    <location>
        <begin position="1641"/>
        <end position="1651"/>
    </location>
</feature>
<feature type="compositionally biased region" description="Acidic residues" evidence="6">
    <location>
        <begin position="2288"/>
        <end position="2325"/>
    </location>
</feature>
<feature type="compositionally biased region" description="Polar residues" evidence="6">
    <location>
        <begin position="892"/>
        <end position="904"/>
    </location>
</feature>
<dbReference type="GO" id="GO:0005930">
    <property type="term" value="C:axoneme"/>
    <property type="evidence" value="ECO:0007669"/>
    <property type="project" value="TreeGrafter"/>
</dbReference>
<evidence type="ECO:0000256" key="2">
    <source>
        <dbReference type="ARBA" id="ARBA00004496"/>
    </source>
</evidence>
<feature type="compositionally biased region" description="Acidic residues" evidence="6">
    <location>
        <begin position="2480"/>
        <end position="2489"/>
    </location>
</feature>
<feature type="compositionally biased region" description="Acidic residues" evidence="6">
    <location>
        <begin position="706"/>
        <end position="715"/>
    </location>
</feature>
<reference evidence="8" key="1">
    <citation type="submission" date="2025-08" db="UniProtKB">
        <authorList>
            <consortium name="Ensembl"/>
        </authorList>
    </citation>
    <scope>IDENTIFICATION</scope>
</reference>
<dbReference type="Ensembl" id="ENSBOBT00000014494.1">
    <property type="protein sequence ID" value="ENSBOBP00000014163.1"/>
    <property type="gene ID" value="ENSBOBG00000008919.1"/>
</dbReference>
<feature type="compositionally biased region" description="Polar residues" evidence="6">
    <location>
        <begin position="647"/>
        <end position="674"/>
    </location>
</feature>
<organism evidence="8 9">
    <name type="scientific">Bubo bubo</name>
    <name type="common">Eurasian eagle-owl</name>
    <name type="synonym">Strix bubo</name>
    <dbReference type="NCBI Taxonomy" id="30461"/>
    <lineage>
        <taxon>Eukaryota</taxon>
        <taxon>Metazoa</taxon>
        <taxon>Chordata</taxon>
        <taxon>Craniata</taxon>
        <taxon>Vertebrata</taxon>
        <taxon>Euteleostomi</taxon>
        <taxon>Archelosauria</taxon>
        <taxon>Archosauria</taxon>
        <taxon>Dinosauria</taxon>
        <taxon>Saurischia</taxon>
        <taxon>Theropoda</taxon>
        <taxon>Coelurosauria</taxon>
        <taxon>Aves</taxon>
        <taxon>Neognathae</taxon>
        <taxon>Neoaves</taxon>
        <taxon>Telluraves</taxon>
        <taxon>Strigiformes</taxon>
        <taxon>Strigidae</taxon>
        <taxon>Bubo</taxon>
    </lineage>
</organism>
<feature type="compositionally biased region" description="Low complexity" evidence="6">
    <location>
        <begin position="978"/>
        <end position="988"/>
    </location>
</feature>
<dbReference type="SUPFAM" id="SSF89837">
    <property type="entry name" value="Doublecortin (DC)"/>
    <property type="match status" value="2"/>
</dbReference>
<feature type="compositionally biased region" description="Low complexity" evidence="6">
    <location>
        <begin position="791"/>
        <end position="801"/>
    </location>
</feature>
<name>A0A8C0F7H7_BUBBB</name>
<dbReference type="PANTHER" id="PTHR23005:SF3">
    <property type="entry name" value="RETINITIS PIGMENTOSA 1-LIKE 1 PROTEIN"/>
    <property type="match status" value="1"/>
</dbReference>
<dbReference type="GO" id="GO:0035082">
    <property type="term" value="P:axoneme assembly"/>
    <property type="evidence" value="ECO:0007669"/>
    <property type="project" value="TreeGrafter"/>
</dbReference>
<feature type="compositionally biased region" description="Polar residues" evidence="6">
    <location>
        <begin position="918"/>
        <end position="930"/>
    </location>
</feature>
<dbReference type="Pfam" id="PF03607">
    <property type="entry name" value="DCX"/>
    <property type="match status" value="2"/>
</dbReference>
<keyword evidence="9" id="KW-1185">Reference proteome</keyword>
<dbReference type="GO" id="GO:0060041">
    <property type="term" value="P:retina development in camera-type eye"/>
    <property type="evidence" value="ECO:0007669"/>
    <property type="project" value="TreeGrafter"/>
</dbReference>
<feature type="compositionally biased region" description="Low complexity" evidence="6">
    <location>
        <begin position="283"/>
        <end position="297"/>
    </location>
</feature>
<dbReference type="SMART" id="SM00537">
    <property type="entry name" value="DCX"/>
    <property type="match status" value="2"/>
</dbReference>
<evidence type="ECO:0000256" key="5">
    <source>
        <dbReference type="ARBA" id="ARBA00023273"/>
    </source>
</evidence>
<evidence type="ECO:0000313" key="9">
    <source>
        <dbReference type="Proteomes" id="UP000694567"/>
    </source>
</evidence>
<dbReference type="Proteomes" id="UP000694567">
    <property type="component" value="Unplaced"/>
</dbReference>
<feature type="region of interest" description="Disordered" evidence="6">
    <location>
        <begin position="117"/>
        <end position="156"/>
    </location>
</feature>
<feature type="compositionally biased region" description="Acidic residues" evidence="6">
    <location>
        <begin position="1988"/>
        <end position="2136"/>
    </location>
</feature>
<keyword evidence="5" id="KW-0966">Cell projection</keyword>
<evidence type="ECO:0000256" key="6">
    <source>
        <dbReference type="SAM" id="MobiDB-lite"/>
    </source>
</evidence>
<feature type="compositionally biased region" description="Basic and acidic residues" evidence="6">
    <location>
        <begin position="1788"/>
        <end position="1810"/>
    </location>
</feature>
<evidence type="ECO:0000256" key="1">
    <source>
        <dbReference type="ARBA" id="ARBA00004316"/>
    </source>
</evidence>
<comment type="subcellular location">
    <subcellularLocation>
        <location evidence="1">Cell projection</location>
    </subcellularLocation>
    <subcellularLocation>
        <location evidence="2">Cytoplasm</location>
    </subcellularLocation>
</comment>
<dbReference type="GO" id="GO:0042461">
    <property type="term" value="P:photoreceptor cell development"/>
    <property type="evidence" value="ECO:0007669"/>
    <property type="project" value="TreeGrafter"/>
</dbReference>
<dbReference type="FunFam" id="3.10.20.230:FF:000006">
    <property type="entry name" value="Oxygen-regulated protein 1"/>
    <property type="match status" value="1"/>
</dbReference>
<feature type="domain" description="Doublecortin" evidence="7">
    <location>
        <begin position="162"/>
        <end position="241"/>
    </location>
</feature>
<dbReference type="PANTHER" id="PTHR23005">
    <property type="entry name" value="RETINITIS PIGMENTOSA 1 PROTEIN"/>
    <property type="match status" value="1"/>
</dbReference>
<feature type="compositionally biased region" description="Basic and acidic residues" evidence="6">
    <location>
        <begin position="1439"/>
        <end position="1462"/>
    </location>
</feature>
<dbReference type="InterPro" id="IPR036572">
    <property type="entry name" value="Doublecortin_dom_sf"/>
</dbReference>
<feature type="compositionally biased region" description="Acidic residues" evidence="6">
    <location>
        <begin position="2448"/>
        <end position="2458"/>
    </location>
</feature>
<feature type="compositionally biased region" description="Acidic residues" evidence="6">
    <location>
        <begin position="1929"/>
        <end position="1980"/>
    </location>
</feature>
<evidence type="ECO:0000256" key="4">
    <source>
        <dbReference type="ARBA" id="ARBA00022737"/>
    </source>
</evidence>
<feature type="compositionally biased region" description="Basic and acidic residues" evidence="6">
    <location>
        <begin position="1169"/>
        <end position="1193"/>
    </location>
</feature>
<protein>
    <recommendedName>
        <fullName evidence="7">Doublecortin domain-containing protein</fullName>
    </recommendedName>
</protein>
<feature type="compositionally biased region" description="Basic and acidic residues" evidence="6">
    <location>
        <begin position="1471"/>
        <end position="1485"/>
    </location>
</feature>
<keyword evidence="4" id="KW-0677">Repeat</keyword>
<feature type="region of interest" description="Disordered" evidence="6">
    <location>
        <begin position="1636"/>
        <end position="1663"/>
    </location>
</feature>
<feature type="region of interest" description="Disordered" evidence="6">
    <location>
        <begin position="1771"/>
        <end position="2489"/>
    </location>
</feature>
<feature type="region of interest" description="Disordered" evidence="6">
    <location>
        <begin position="1153"/>
        <end position="1203"/>
    </location>
</feature>
<dbReference type="GO" id="GO:0035556">
    <property type="term" value="P:intracellular signal transduction"/>
    <property type="evidence" value="ECO:0007669"/>
    <property type="project" value="InterPro"/>
</dbReference>
<feature type="compositionally biased region" description="Acidic residues" evidence="6">
    <location>
        <begin position="2244"/>
        <end position="2269"/>
    </location>
</feature>
<feature type="region of interest" description="Disordered" evidence="6">
    <location>
        <begin position="277"/>
        <end position="321"/>
    </location>
</feature>
<feature type="compositionally biased region" description="Basic and acidic residues" evidence="6">
    <location>
        <begin position="2326"/>
        <end position="2359"/>
    </location>
</feature>
<feature type="compositionally biased region" description="Polar residues" evidence="6">
    <location>
        <begin position="544"/>
        <end position="555"/>
    </location>
</feature>
<feature type="compositionally biased region" description="Polar residues" evidence="6">
    <location>
        <begin position="2380"/>
        <end position="2393"/>
    </location>
</feature>
<dbReference type="CDD" id="cd17146">
    <property type="entry name" value="DCX1_RP1L1"/>
    <property type="match status" value="1"/>
</dbReference>
<proteinExistence type="predicted"/>